<dbReference type="SUPFAM" id="SSF53448">
    <property type="entry name" value="Nucleotide-diphospho-sugar transferases"/>
    <property type="match status" value="1"/>
</dbReference>
<keyword evidence="1 8" id="KW-0963">Cytoplasm</keyword>
<comment type="caution">
    <text evidence="8">Lacks conserved residue(s) required for the propagation of feature annotation.</text>
</comment>
<keyword evidence="11" id="KW-1185">Reference proteome</keyword>
<reference evidence="10 11" key="1">
    <citation type="submission" date="2016-08" db="EMBL/GenBank/DDBJ databases">
        <title>Complete genome sequence of Fictibacillus arsenicus G25-54, a strain with toxicity to nematodes and a potential arsenic-resistance activity.</title>
        <authorList>
            <person name="Zheng Z."/>
        </authorList>
    </citation>
    <scope>NUCLEOTIDE SEQUENCE [LARGE SCALE GENOMIC DNA]</scope>
    <source>
        <strain evidence="10 11">G25-54</strain>
    </source>
</reference>
<comment type="domain">
    <text evidence="8">The N-terminal domain determines nucleotide recognition and specific binding, while the C-terminal domain determines the specific binding to the target protein.</text>
</comment>
<feature type="binding site" evidence="8">
    <location>
        <position position="69"/>
    </location>
    <ligand>
        <name>GTP</name>
        <dbReference type="ChEBI" id="CHEBI:37565"/>
    </ligand>
</feature>
<feature type="binding site" evidence="8">
    <location>
        <position position="100"/>
    </location>
    <ligand>
        <name>GTP</name>
        <dbReference type="ChEBI" id="CHEBI:37565"/>
    </ligand>
</feature>
<keyword evidence="5 8" id="KW-0460">Magnesium</keyword>
<comment type="catalytic activity">
    <reaction evidence="8">
        <text>Mo-molybdopterin + GTP + H(+) = Mo-molybdopterin guanine dinucleotide + diphosphate</text>
        <dbReference type="Rhea" id="RHEA:34243"/>
        <dbReference type="ChEBI" id="CHEBI:15378"/>
        <dbReference type="ChEBI" id="CHEBI:33019"/>
        <dbReference type="ChEBI" id="CHEBI:37565"/>
        <dbReference type="ChEBI" id="CHEBI:71302"/>
        <dbReference type="ChEBI" id="CHEBI:71310"/>
        <dbReference type="EC" id="2.7.7.77"/>
    </reaction>
</comment>
<dbReference type="Pfam" id="PF12804">
    <property type="entry name" value="NTP_transf_3"/>
    <property type="match status" value="1"/>
</dbReference>
<dbReference type="STRING" id="255247.ABE41_012830"/>
<keyword evidence="7 8" id="KW-0501">Molybdenum cofactor biosynthesis</keyword>
<feature type="binding site" evidence="8">
    <location>
        <position position="100"/>
    </location>
    <ligand>
        <name>Mg(2+)</name>
        <dbReference type="ChEBI" id="CHEBI:18420"/>
    </ligand>
</feature>
<protein>
    <recommendedName>
        <fullName evidence="8">Probable molybdenum cofactor guanylyltransferase</fullName>
        <shortName evidence="8">MoCo guanylyltransferase</shortName>
        <ecNumber evidence="8">2.7.7.77</ecNumber>
    </recommendedName>
    <alternativeName>
        <fullName evidence="8">GTP:molybdopterin guanylyltransferase</fullName>
    </alternativeName>
    <alternativeName>
        <fullName evidence="8">Mo-MPT guanylyltransferase</fullName>
    </alternativeName>
    <alternativeName>
        <fullName evidence="8">Molybdopterin guanylyltransferase</fullName>
    </alternativeName>
    <alternativeName>
        <fullName evidence="8">Molybdopterin-guanine dinucleotide synthase</fullName>
        <shortName evidence="8">MGD synthase</shortName>
    </alternativeName>
</protein>
<dbReference type="GO" id="GO:0005737">
    <property type="term" value="C:cytoplasm"/>
    <property type="evidence" value="ECO:0007669"/>
    <property type="project" value="UniProtKB-SubCell"/>
</dbReference>
<evidence type="ECO:0000256" key="6">
    <source>
        <dbReference type="ARBA" id="ARBA00023134"/>
    </source>
</evidence>
<dbReference type="KEGG" id="far:ABE41_012830"/>
<dbReference type="InterPro" id="IPR029044">
    <property type="entry name" value="Nucleotide-diphossugar_trans"/>
</dbReference>
<dbReference type="InterPro" id="IPR025877">
    <property type="entry name" value="MobA-like_NTP_Trfase"/>
</dbReference>
<dbReference type="PANTHER" id="PTHR19136:SF81">
    <property type="entry name" value="MOLYBDENUM COFACTOR GUANYLYLTRANSFERASE"/>
    <property type="match status" value="1"/>
</dbReference>
<dbReference type="InterPro" id="IPR013482">
    <property type="entry name" value="Molybde_CF_guanTrfase"/>
</dbReference>
<evidence type="ECO:0000256" key="4">
    <source>
        <dbReference type="ARBA" id="ARBA00022741"/>
    </source>
</evidence>
<dbReference type="EMBL" id="CP016761">
    <property type="protein sequence ID" value="ANX12895.1"/>
    <property type="molecule type" value="Genomic_DNA"/>
</dbReference>
<dbReference type="AlphaFoldDB" id="A0A1B1Z5Z7"/>
<comment type="similarity">
    <text evidence="8">Belongs to the MobA family.</text>
</comment>
<keyword evidence="6 8" id="KW-0342">GTP-binding</keyword>
<dbReference type="Gene3D" id="3.90.550.10">
    <property type="entry name" value="Spore Coat Polysaccharide Biosynthesis Protein SpsA, Chain A"/>
    <property type="match status" value="1"/>
</dbReference>
<keyword evidence="4 8" id="KW-0547">Nucleotide-binding</keyword>
<evidence type="ECO:0000313" key="10">
    <source>
        <dbReference type="EMBL" id="ANX12895.1"/>
    </source>
</evidence>
<evidence type="ECO:0000256" key="2">
    <source>
        <dbReference type="ARBA" id="ARBA00022679"/>
    </source>
</evidence>
<comment type="subcellular location">
    <subcellularLocation>
        <location evidence="8">Cytoplasm</location>
    </subcellularLocation>
</comment>
<feature type="binding site" evidence="8">
    <location>
        <position position="19"/>
    </location>
    <ligand>
        <name>GTP</name>
        <dbReference type="ChEBI" id="CHEBI:37565"/>
    </ligand>
</feature>
<proteinExistence type="inferred from homology"/>
<comment type="cofactor">
    <cofactor evidence="8">
        <name>Mg(2+)</name>
        <dbReference type="ChEBI" id="CHEBI:18420"/>
    </cofactor>
</comment>
<evidence type="ECO:0000256" key="7">
    <source>
        <dbReference type="ARBA" id="ARBA00023150"/>
    </source>
</evidence>
<feature type="binding site" evidence="8">
    <location>
        <begin position="7"/>
        <end position="9"/>
    </location>
    <ligand>
        <name>GTP</name>
        <dbReference type="ChEBI" id="CHEBI:37565"/>
    </ligand>
</feature>
<dbReference type="GO" id="GO:0005525">
    <property type="term" value="F:GTP binding"/>
    <property type="evidence" value="ECO:0007669"/>
    <property type="project" value="UniProtKB-UniRule"/>
</dbReference>
<dbReference type="Proteomes" id="UP000077412">
    <property type="component" value="Chromosome"/>
</dbReference>
<evidence type="ECO:0000313" key="11">
    <source>
        <dbReference type="Proteomes" id="UP000077412"/>
    </source>
</evidence>
<accession>A0A1B1Z5Z7</accession>
<evidence type="ECO:0000256" key="3">
    <source>
        <dbReference type="ARBA" id="ARBA00022723"/>
    </source>
</evidence>
<feature type="domain" description="MobA-like NTP transferase" evidence="9">
    <location>
        <begin position="4"/>
        <end position="160"/>
    </location>
</feature>
<gene>
    <name evidence="8" type="primary">mobA</name>
    <name evidence="10" type="ORF">ABE41_012830</name>
</gene>
<dbReference type="CDD" id="cd02503">
    <property type="entry name" value="MobA"/>
    <property type="match status" value="1"/>
</dbReference>
<dbReference type="HAMAP" id="MF_00316">
    <property type="entry name" value="MobA"/>
    <property type="match status" value="1"/>
</dbReference>
<organism evidence="10 11">
    <name type="scientific">Fictibacillus arsenicus</name>
    <dbReference type="NCBI Taxonomy" id="255247"/>
    <lineage>
        <taxon>Bacteria</taxon>
        <taxon>Bacillati</taxon>
        <taxon>Bacillota</taxon>
        <taxon>Bacilli</taxon>
        <taxon>Bacillales</taxon>
        <taxon>Fictibacillaceae</taxon>
        <taxon>Fictibacillus</taxon>
    </lineage>
</organism>
<dbReference type="GO" id="GO:0061603">
    <property type="term" value="F:molybdenum cofactor guanylyltransferase activity"/>
    <property type="evidence" value="ECO:0007669"/>
    <property type="project" value="UniProtKB-EC"/>
</dbReference>
<dbReference type="EC" id="2.7.7.77" evidence="8"/>
<sequence length="198" mass="22515">MCAGIVLAGGESRRFGSPKALAEWNNRTFIEYSIESLSPFADKILVITREELLTPLTKNSSMHIRILKDAPRYKGKGPLAGIYTGMISQKADYYLVTPCDMPLMSSSMYGKWLAAAREGEYDCVIPVLNGKIYPLNGVYKRTCLPDITSCLQENIYKVLKLLQRKNTQYIEVNKEEEHFFKNVNTTNELNRIIELSFD</sequence>
<evidence type="ECO:0000256" key="5">
    <source>
        <dbReference type="ARBA" id="ARBA00022842"/>
    </source>
</evidence>
<comment type="function">
    <text evidence="8">Transfers a GMP moiety from GTP to Mo-molybdopterin (Mo-MPT) cofactor (Moco or molybdenum cofactor) to form Mo-molybdopterin guanine dinucleotide (Mo-MGD) cofactor.</text>
</comment>
<evidence type="ECO:0000256" key="8">
    <source>
        <dbReference type="HAMAP-Rule" id="MF_00316"/>
    </source>
</evidence>
<keyword evidence="2 8" id="KW-0808">Transferase</keyword>
<evidence type="ECO:0000259" key="9">
    <source>
        <dbReference type="Pfam" id="PF12804"/>
    </source>
</evidence>
<dbReference type="PANTHER" id="PTHR19136">
    <property type="entry name" value="MOLYBDENUM COFACTOR GUANYLYLTRANSFERASE"/>
    <property type="match status" value="1"/>
</dbReference>
<name>A0A1B1Z5Z7_9BACL</name>
<evidence type="ECO:0000256" key="1">
    <source>
        <dbReference type="ARBA" id="ARBA00022490"/>
    </source>
</evidence>
<dbReference type="GO" id="GO:0046872">
    <property type="term" value="F:metal ion binding"/>
    <property type="evidence" value="ECO:0007669"/>
    <property type="project" value="UniProtKB-KW"/>
</dbReference>
<dbReference type="GO" id="GO:0006777">
    <property type="term" value="P:Mo-molybdopterin cofactor biosynthetic process"/>
    <property type="evidence" value="ECO:0007669"/>
    <property type="project" value="UniProtKB-KW"/>
</dbReference>
<keyword evidence="3 8" id="KW-0479">Metal-binding</keyword>